<evidence type="ECO:0000313" key="2">
    <source>
        <dbReference type="Proteomes" id="UP000186292"/>
    </source>
</evidence>
<protein>
    <submittedName>
        <fullName evidence="1">3-methyladenine DNA glycosylase AlkC</fullName>
    </submittedName>
</protein>
<dbReference type="SUPFAM" id="SSF48371">
    <property type="entry name" value="ARM repeat"/>
    <property type="match status" value="1"/>
</dbReference>
<organism evidence="1 2">
    <name type="scientific">Corynebacterium appendicis CIP 107643</name>
    <dbReference type="NCBI Taxonomy" id="1161099"/>
    <lineage>
        <taxon>Bacteria</taxon>
        <taxon>Bacillati</taxon>
        <taxon>Actinomycetota</taxon>
        <taxon>Actinomycetes</taxon>
        <taxon>Mycobacteriales</taxon>
        <taxon>Corynebacteriaceae</taxon>
        <taxon>Corynebacterium</taxon>
    </lineage>
</organism>
<dbReference type="STRING" id="1161099.SAMN05444817_1145"/>
<dbReference type="Proteomes" id="UP000186292">
    <property type="component" value="Unassembled WGS sequence"/>
</dbReference>
<gene>
    <name evidence="1" type="ORF">SAMN05444817_1145</name>
</gene>
<dbReference type="EMBL" id="FTOF01000014">
    <property type="protein sequence ID" value="SIS56256.1"/>
    <property type="molecule type" value="Genomic_DNA"/>
</dbReference>
<dbReference type="OrthoDB" id="9797162at2"/>
<evidence type="ECO:0000313" key="1">
    <source>
        <dbReference type="EMBL" id="SIS56256.1"/>
    </source>
</evidence>
<sequence length="363" mass="40404">MKMKYFFGADTARKLGNQLGIDGEEYAAWVAPRVDDLEIKDRVGVFARGLRERLPGDYEEAVAGVVDKLGPELAEGEGYFNHAFHLWPISRFIEDYGLDHPELSLTATEALTRAFTGEWAVRPYLARYPALTMERVEEWSHSTSHNVRRLSTEGIRPRLPWAPVHRPFLDDPAPIIPVLDRLYADTSLYVRTSVANNLNDIGRTHPLLAVATAERWLAESPSPEVSWVAERGLRGLIKQGDPGALAVVGFAAADNIQLVSAAFPPRVAAGEKAELTARVVNASHEPRHILVDYRIHFLKKNGTRRPTTFRLGRFTLAPGEERGLTKRHPFTVTSTRTLYPGPHAVSVVVNGVEIEPIPFELLA</sequence>
<proteinExistence type="predicted"/>
<keyword evidence="2" id="KW-1185">Reference proteome</keyword>
<reference evidence="2" key="1">
    <citation type="submission" date="2017-01" db="EMBL/GenBank/DDBJ databases">
        <authorList>
            <person name="Varghese N."/>
            <person name="Submissions S."/>
        </authorList>
    </citation>
    <scope>NUCLEOTIDE SEQUENCE [LARGE SCALE GENOMIC DNA]</scope>
    <source>
        <strain evidence="2">DSM 44531</strain>
    </source>
</reference>
<dbReference type="RefSeq" id="WP_076599838.1">
    <property type="nucleotide sequence ID" value="NZ_CP046976.1"/>
</dbReference>
<dbReference type="InterPro" id="IPR016024">
    <property type="entry name" value="ARM-type_fold"/>
</dbReference>
<dbReference type="AlphaFoldDB" id="A0A1N7K3Y7"/>
<accession>A0A1N7K3Y7</accession>
<name>A0A1N7K3Y7_9CORY</name>
<dbReference type="Gene3D" id="1.25.40.290">
    <property type="entry name" value="ARM repeat domains"/>
    <property type="match status" value="1"/>
</dbReference>